<feature type="domain" description="Amidohydrolase-related" evidence="1">
    <location>
        <begin position="57"/>
        <end position="390"/>
    </location>
</feature>
<dbReference type="Proteomes" id="UP001180489">
    <property type="component" value="Unassembled WGS sequence"/>
</dbReference>
<dbReference type="EMBL" id="JAVRFF010000040">
    <property type="protein sequence ID" value="MDT0476298.1"/>
    <property type="molecule type" value="Genomic_DNA"/>
</dbReference>
<dbReference type="InterPro" id="IPR006680">
    <property type="entry name" value="Amidohydro-rel"/>
</dbReference>
<dbReference type="Gene3D" id="2.30.40.10">
    <property type="entry name" value="Urease, subunit C, domain 1"/>
    <property type="match status" value="1"/>
</dbReference>
<name>A0ABU2USN3_9ACTN</name>
<dbReference type="PANTHER" id="PTHR43135:SF3">
    <property type="entry name" value="ALPHA-D-RIBOSE 1-METHYLPHOSPHONATE 5-TRIPHOSPHATE DIPHOSPHATASE"/>
    <property type="match status" value="1"/>
</dbReference>
<accession>A0ABU2USN3</accession>
<gene>
    <name evidence="2" type="ORF">RM863_29645</name>
</gene>
<dbReference type="InterPro" id="IPR051781">
    <property type="entry name" value="Metallo-dep_Hydrolase"/>
</dbReference>
<comment type="caution">
    <text evidence="2">The sequence shown here is derived from an EMBL/GenBank/DDBJ whole genome shotgun (WGS) entry which is preliminary data.</text>
</comment>
<sequence>METLISAGQVLAGPPGQRTADGAVLLDGPLIRAVGPRSEVAPLASPDALRLAFPTATILPGLIDTHVHLAFDAGPDPVGTLLKSDDSELLTAMTGRARQLLRSGVTTVRDLGDRGGLAVSLRDTIAAGEAAGPRILTATAPLTVPGGHCWFFGGEVDGEQAIRDQVRRNIRQGADVIKVMVTGGHLTPGGSAMWESQFTEAELAAAVDEARRGGKPVAAHAHGTAGIMMSVAAGVDTIEHCTWANGKGFDEPVETARMMAQHGTHVCAAISADWRNYAAKYGKAIADRLLARVRWLEAQGVPLIAGTDAGIPDAPFDDYAGSLELFEHLGFPRERILALATTEAAGAVGLREHTGRLAPGLDADLLVVDADPLQTVAAFRAVKLVVTRGRLHDIEREGQSGACSTFGA</sequence>
<dbReference type="SUPFAM" id="SSF51338">
    <property type="entry name" value="Composite domain of metallo-dependent hydrolases"/>
    <property type="match status" value="2"/>
</dbReference>
<evidence type="ECO:0000313" key="2">
    <source>
        <dbReference type="EMBL" id="MDT0476298.1"/>
    </source>
</evidence>
<dbReference type="Pfam" id="PF01979">
    <property type="entry name" value="Amidohydro_1"/>
    <property type="match status" value="1"/>
</dbReference>
<organism evidence="2 3">
    <name type="scientific">Streptomyces hintoniae</name>
    <dbReference type="NCBI Taxonomy" id="3075521"/>
    <lineage>
        <taxon>Bacteria</taxon>
        <taxon>Bacillati</taxon>
        <taxon>Actinomycetota</taxon>
        <taxon>Actinomycetes</taxon>
        <taxon>Kitasatosporales</taxon>
        <taxon>Streptomycetaceae</taxon>
        <taxon>Streptomyces</taxon>
    </lineage>
</organism>
<dbReference type="PANTHER" id="PTHR43135">
    <property type="entry name" value="ALPHA-D-RIBOSE 1-METHYLPHOSPHONATE 5-TRIPHOSPHATE DIPHOSPHATASE"/>
    <property type="match status" value="1"/>
</dbReference>
<dbReference type="SUPFAM" id="SSF51556">
    <property type="entry name" value="Metallo-dependent hydrolases"/>
    <property type="match status" value="1"/>
</dbReference>
<dbReference type="Gene3D" id="3.20.20.140">
    <property type="entry name" value="Metal-dependent hydrolases"/>
    <property type="match status" value="1"/>
</dbReference>
<dbReference type="InterPro" id="IPR011059">
    <property type="entry name" value="Metal-dep_hydrolase_composite"/>
</dbReference>
<evidence type="ECO:0000259" key="1">
    <source>
        <dbReference type="Pfam" id="PF01979"/>
    </source>
</evidence>
<keyword evidence="3" id="KW-1185">Reference proteome</keyword>
<protein>
    <submittedName>
        <fullName evidence="2">Amidohydrolase family protein</fullName>
    </submittedName>
</protein>
<reference evidence="2" key="1">
    <citation type="submission" date="2024-05" db="EMBL/GenBank/DDBJ databases">
        <title>30 novel species of actinomycetes from the DSMZ collection.</title>
        <authorList>
            <person name="Nouioui I."/>
        </authorList>
    </citation>
    <scope>NUCLEOTIDE SEQUENCE</scope>
    <source>
        <strain evidence="2">DSM 41014</strain>
    </source>
</reference>
<dbReference type="RefSeq" id="WP_311636998.1">
    <property type="nucleotide sequence ID" value="NZ_JAVRFF010000040.1"/>
</dbReference>
<proteinExistence type="predicted"/>
<evidence type="ECO:0000313" key="3">
    <source>
        <dbReference type="Proteomes" id="UP001180489"/>
    </source>
</evidence>
<dbReference type="InterPro" id="IPR057744">
    <property type="entry name" value="OTAase-like"/>
</dbReference>
<dbReference type="CDD" id="cd01299">
    <property type="entry name" value="Met_dep_hydrolase_A"/>
    <property type="match status" value="1"/>
</dbReference>
<dbReference type="InterPro" id="IPR032466">
    <property type="entry name" value="Metal_Hydrolase"/>
</dbReference>